<name>A0AA85BPK7_9TREM</name>
<feature type="region of interest" description="Disordered" evidence="1">
    <location>
        <begin position="1"/>
        <end position="36"/>
    </location>
</feature>
<proteinExistence type="predicted"/>
<reference evidence="3" key="1">
    <citation type="submission" date="2023-11" db="UniProtKB">
        <authorList>
            <consortium name="WormBaseParasite"/>
        </authorList>
    </citation>
    <scope>IDENTIFICATION</scope>
</reference>
<evidence type="ECO:0000256" key="1">
    <source>
        <dbReference type="SAM" id="MobiDB-lite"/>
    </source>
</evidence>
<evidence type="ECO:0000313" key="2">
    <source>
        <dbReference type="Proteomes" id="UP000050791"/>
    </source>
</evidence>
<sequence>MTTYLACNNDNQYPNSDDNISHDNHRSNQYENNNNSDQISADLNGNKQGISLEKSICKESHNTMEKSSDGCITELQNSLQHYKPSTGMHPFGESENYLRDDIQSLFQRHSQIVQRLEQLDKELLTLLHEEWSITGNVPSDYESLSMKLGIYNKPVKNTSYPLSHVLVHKASTVSMKQEYYEFLKKKKKYLTIATNKPTENASVEFEPTKINSEIDNFSLPNDEIIKRHQIQHNV</sequence>
<protein>
    <submittedName>
        <fullName evidence="3">Uncharacterized protein</fullName>
    </submittedName>
</protein>
<organism evidence="2 3">
    <name type="scientific">Schistosoma mattheei</name>
    <dbReference type="NCBI Taxonomy" id="31246"/>
    <lineage>
        <taxon>Eukaryota</taxon>
        <taxon>Metazoa</taxon>
        <taxon>Spiralia</taxon>
        <taxon>Lophotrochozoa</taxon>
        <taxon>Platyhelminthes</taxon>
        <taxon>Trematoda</taxon>
        <taxon>Digenea</taxon>
        <taxon>Strigeidida</taxon>
        <taxon>Schistosomatoidea</taxon>
        <taxon>Schistosomatidae</taxon>
        <taxon>Schistosoma</taxon>
    </lineage>
</organism>
<dbReference type="AlphaFoldDB" id="A0AA85BPK7"/>
<accession>A0AA85BPK7</accession>
<dbReference type="WBParaSite" id="SMTH1_69350.1">
    <property type="protein sequence ID" value="SMTH1_69350.1"/>
    <property type="gene ID" value="SMTH1_69350"/>
</dbReference>
<feature type="compositionally biased region" description="Basic and acidic residues" evidence="1">
    <location>
        <begin position="19"/>
        <end position="28"/>
    </location>
</feature>
<dbReference type="Proteomes" id="UP000050791">
    <property type="component" value="Unassembled WGS sequence"/>
</dbReference>
<feature type="compositionally biased region" description="Polar residues" evidence="1">
    <location>
        <begin position="1"/>
        <end position="18"/>
    </location>
</feature>
<evidence type="ECO:0000313" key="3">
    <source>
        <dbReference type="WBParaSite" id="SMTH1_69350.1"/>
    </source>
</evidence>